<evidence type="ECO:0000313" key="2">
    <source>
        <dbReference type="EMBL" id="CAF4362364.1"/>
    </source>
</evidence>
<dbReference type="EMBL" id="CAJOBB010019845">
    <property type="protein sequence ID" value="CAF4362364.1"/>
    <property type="molecule type" value="Genomic_DNA"/>
</dbReference>
<proteinExistence type="predicted"/>
<comment type="caution">
    <text evidence="2">The sequence shown here is derived from an EMBL/GenBank/DDBJ whole genome shotgun (WGS) entry which is preliminary data.</text>
</comment>
<reference evidence="2" key="1">
    <citation type="submission" date="2021-02" db="EMBL/GenBank/DDBJ databases">
        <authorList>
            <person name="Nowell W R."/>
        </authorList>
    </citation>
    <scope>NUCLEOTIDE SEQUENCE</scope>
</reference>
<name>A0A820LTM6_9BILA</name>
<protein>
    <submittedName>
        <fullName evidence="2">Uncharacterized protein</fullName>
    </submittedName>
</protein>
<organism evidence="2 3">
    <name type="scientific">Adineta steineri</name>
    <dbReference type="NCBI Taxonomy" id="433720"/>
    <lineage>
        <taxon>Eukaryota</taxon>
        <taxon>Metazoa</taxon>
        <taxon>Spiralia</taxon>
        <taxon>Gnathifera</taxon>
        <taxon>Rotifera</taxon>
        <taxon>Eurotatoria</taxon>
        <taxon>Bdelloidea</taxon>
        <taxon>Adinetida</taxon>
        <taxon>Adinetidae</taxon>
        <taxon>Adineta</taxon>
    </lineage>
</organism>
<dbReference type="AlphaFoldDB" id="A0A820LTM6"/>
<gene>
    <name evidence="2" type="ORF">KXQ929_LOCUS48890</name>
</gene>
<sequence length="22" mass="2486">MSIEATPPPTPLIPRNETDDQY</sequence>
<accession>A0A820LTM6</accession>
<feature type="non-terminal residue" evidence="2">
    <location>
        <position position="22"/>
    </location>
</feature>
<evidence type="ECO:0000313" key="3">
    <source>
        <dbReference type="Proteomes" id="UP000663868"/>
    </source>
</evidence>
<feature type="compositionally biased region" description="Pro residues" evidence="1">
    <location>
        <begin position="1"/>
        <end position="12"/>
    </location>
</feature>
<dbReference type="Proteomes" id="UP000663868">
    <property type="component" value="Unassembled WGS sequence"/>
</dbReference>
<evidence type="ECO:0000256" key="1">
    <source>
        <dbReference type="SAM" id="MobiDB-lite"/>
    </source>
</evidence>
<feature type="region of interest" description="Disordered" evidence="1">
    <location>
        <begin position="1"/>
        <end position="22"/>
    </location>
</feature>